<keyword evidence="6" id="KW-1185">Reference proteome</keyword>
<feature type="compositionally biased region" description="Low complexity" evidence="4">
    <location>
        <begin position="535"/>
        <end position="547"/>
    </location>
</feature>
<proteinExistence type="inferred from homology"/>
<keyword evidence="3" id="KW-0813">Transport</keyword>
<keyword evidence="3" id="KW-0472">Membrane</keyword>
<dbReference type="GO" id="GO:0005829">
    <property type="term" value="C:cytosol"/>
    <property type="evidence" value="ECO:0007669"/>
    <property type="project" value="UniProtKB-SubCell"/>
</dbReference>
<keyword evidence="3" id="KW-0560">Oxidoreductase</keyword>
<sequence length="553" mass="60188">MEQMLELSPSQGRALAQGPHFRGAFGGLSVSTAGNGQEANGGAIISLGSSSLPGICSLGTSVRQRRGDGDGFAELVPGLAHEASEPAEPTGSSRARDQIREMAFEEQTCTEQQISGPDWQLAKAETSCANKCKVPCQQFQTCQDIAKGVCCVPVPREDVAYVTCTYRNTCIEKPDFLAVIDLDPCSPCYGQVIHRLFMPNLGDELHSAGWITVCVCPDNADTRWTKLIVPGLISSRIYVVDVGSRCHTPRLCKIIPPECVFWTCDKGYLNVPRQLPCGDVLIANLGDPAGNSKGGFVVLDGHNFELKGNWENECESPAGGYEFWFQPCLDVLISTSGIAPKIAGYGFCPDDLKKGIFGRNIYVWNLSCRNIIQCIDLGEDSLPLSVKFLHNRNAAEGYVSCALSGVIYRFYKCQRDCWEVEEAICIPDKEVTGWIMPRMPAFIVDIVISPDDRFLYVSNWWHGDVRQYELTRGCKPRLVGQVFVGGSIVRCGPVAVCRDEELKCQPEPLVVKCRRVACSSAGTARGCTSPPPSTAPGTGSSTPTWSGKAPSWC</sequence>
<keyword evidence="3" id="KW-0963">Cytoplasm</keyword>
<comment type="catalytic activity">
    <reaction evidence="3">
        <text>methanethiol + O2 + H2O = hydrogen sulfide + formaldehyde + H2O2 + H(+)</text>
        <dbReference type="Rhea" id="RHEA:11812"/>
        <dbReference type="ChEBI" id="CHEBI:15377"/>
        <dbReference type="ChEBI" id="CHEBI:15378"/>
        <dbReference type="ChEBI" id="CHEBI:15379"/>
        <dbReference type="ChEBI" id="CHEBI:16007"/>
        <dbReference type="ChEBI" id="CHEBI:16240"/>
        <dbReference type="ChEBI" id="CHEBI:16842"/>
        <dbReference type="ChEBI" id="CHEBI:29919"/>
        <dbReference type="EC" id="1.8.3.4"/>
    </reaction>
</comment>
<accession>A0A2I0LKF9</accession>
<keyword evidence="3" id="KW-0007">Acetylation</keyword>
<dbReference type="GO" id="GO:0008430">
    <property type="term" value="F:selenium binding"/>
    <property type="evidence" value="ECO:0007669"/>
    <property type="project" value="UniProtKB-UniRule"/>
</dbReference>
<dbReference type="GO" id="GO:0016020">
    <property type="term" value="C:membrane"/>
    <property type="evidence" value="ECO:0007669"/>
    <property type="project" value="UniProtKB-SubCell"/>
</dbReference>
<gene>
    <name evidence="5" type="ORF">A306_00013575</name>
</gene>
<dbReference type="Proteomes" id="UP000053872">
    <property type="component" value="Unassembled WGS sequence"/>
</dbReference>
<dbReference type="GO" id="GO:0018549">
    <property type="term" value="F:methanethiol oxidase activity"/>
    <property type="evidence" value="ECO:0007669"/>
    <property type="project" value="UniProtKB-UniRule"/>
</dbReference>
<dbReference type="InterPro" id="IPR008826">
    <property type="entry name" value="Se-bd"/>
</dbReference>
<comment type="similarity">
    <text evidence="1 3">Belongs to the selenium-binding protein family.</text>
</comment>
<dbReference type="GO" id="GO:0005634">
    <property type="term" value="C:nucleus"/>
    <property type="evidence" value="ECO:0007669"/>
    <property type="project" value="UniProtKB-SubCell"/>
</dbReference>
<protein>
    <recommendedName>
        <fullName evidence="3">Methanethiol oxidase</fullName>
        <shortName evidence="3">MTO</shortName>
        <ecNumber evidence="3">1.8.3.4</ecNumber>
    </recommendedName>
    <alternativeName>
        <fullName evidence="3">Selenium-binding protein 1</fullName>
    </alternativeName>
</protein>
<organism evidence="5 6">
    <name type="scientific">Columba livia</name>
    <name type="common">Rock dove</name>
    <dbReference type="NCBI Taxonomy" id="8932"/>
    <lineage>
        <taxon>Eukaryota</taxon>
        <taxon>Metazoa</taxon>
        <taxon>Chordata</taxon>
        <taxon>Craniata</taxon>
        <taxon>Vertebrata</taxon>
        <taxon>Euteleostomi</taxon>
        <taxon>Archelosauria</taxon>
        <taxon>Archosauria</taxon>
        <taxon>Dinosauria</taxon>
        <taxon>Saurischia</taxon>
        <taxon>Theropoda</taxon>
        <taxon>Coelurosauria</taxon>
        <taxon>Aves</taxon>
        <taxon>Neognathae</taxon>
        <taxon>Neoaves</taxon>
        <taxon>Columbimorphae</taxon>
        <taxon>Columbiformes</taxon>
        <taxon>Columbidae</taxon>
        <taxon>Columba</taxon>
    </lineage>
</organism>
<dbReference type="AlphaFoldDB" id="A0A2I0LKF9"/>
<evidence type="ECO:0000256" key="1">
    <source>
        <dbReference type="ARBA" id="ARBA00005606"/>
    </source>
</evidence>
<evidence type="ECO:0000256" key="3">
    <source>
        <dbReference type="RuleBase" id="RU369071"/>
    </source>
</evidence>
<dbReference type="EMBL" id="AKCR02000255">
    <property type="protein sequence ID" value="PKK17922.1"/>
    <property type="molecule type" value="Genomic_DNA"/>
</dbReference>
<dbReference type="PANTHER" id="PTHR23300:SF0">
    <property type="entry name" value="METHANETHIOL OXIDASE"/>
    <property type="match status" value="1"/>
</dbReference>
<evidence type="ECO:0000313" key="5">
    <source>
        <dbReference type="EMBL" id="PKK17922.1"/>
    </source>
</evidence>
<dbReference type="GO" id="GO:0015031">
    <property type="term" value="P:protein transport"/>
    <property type="evidence" value="ECO:0007669"/>
    <property type="project" value="UniProtKB-UniRule"/>
</dbReference>
<evidence type="ECO:0000256" key="2">
    <source>
        <dbReference type="ARBA" id="ARBA00023266"/>
    </source>
</evidence>
<dbReference type="PANTHER" id="PTHR23300">
    <property type="entry name" value="METHANETHIOL OXIDASE"/>
    <property type="match status" value="1"/>
</dbReference>
<comment type="caution">
    <text evidence="5">The sequence shown here is derived from an EMBL/GenBank/DDBJ whole genome shotgun (WGS) entry which is preliminary data.</text>
</comment>
<name>A0A2I0LKF9_COLLI</name>
<dbReference type="SUPFAM" id="SSF75011">
    <property type="entry name" value="3-carboxy-cis,cis-mucoante lactonizing enzyme"/>
    <property type="match status" value="1"/>
</dbReference>
<dbReference type="EC" id="1.8.3.4" evidence="3"/>
<dbReference type="STRING" id="8932.A0A2I0LKF9"/>
<keyword evidence="3" id="KW-0653">Protein transport</keyword>
<evidence type="ECO:0000313" key="6">
    <source>
        <dbReference type="Proteomes" id="UP000053872"/>
    </source>
</evidence>
<keyword evidence="3" id="KW-0539">Nucleus</keyword>
<dbReference type="InParanoid" id="A0A2I0LKF9"/>
<comment type="subcellular location">
    <subcellularLocation>
        <location evidence="3">Nucleus</location>
    </subcellularLocation>
    <subcellularLocation>
        <location evidence="3">Cytoplasm</location>
        <location evidence="3">Cytosol</location>
    </subcellularLocation>
    <subcellularLocation>
        <location evidence="3">Membrane</location>
        <topology evidence="3">Peripheral membrane protein</topology>
    </subcellularLocation>
    <text evidence="3">May associate with Golgi membrane. May associate with the membrane of autophagosomes.</text>
</comment>
<keyword evidence="2 3" id="KW-0711">Selenium</keyword>
<evidence type="ECO:0000256" key="4">
    <source>
        <dbReference type="SAM" id="MobiDB-lite"/>
    </source>
</evidence>
<comment type="pathway">
    <text evidence="3">Organosulfur degradation.</text>
</comment>
<reference evidence="5 6" key="1">
    <citation type="journal article" date="2013" name="Science">
        <title>Genomic diversity and evolution of the head crest in the rock pigeon.</title>
        <authorList>
            <person name="Shapiro M.D."/>
            <person name="Kronenberg Z."/>
            <person name="Li C."/>
            <person name="Domyan E.T."/>
            <person name="Pan H."/>
            <person name="Campbell M."/>
            <person name="Tan H."/>
            <person name="Huff C.D."/>
            <person name="Hu H."/>
            <person name="Vickrey A.I."/>
            <person name="Nielsen S.C."/>
            <person name="Stringham S.A."/>
            <person name="Hu H."/>
            <person name="Willerslev E."/>
            <person name="Gilbert M.T."/>
            <person name="Yandell M."/>
            <person name="Zhang G."/>
            <person name="Wang J."/>
        </authorList>
    </citation>
    <scope>NUCLEOTIDE SEQUENCE [LARGE SCALE GENOMIC DNA]</scope>
    <source>
        <tissue evidence="5">Blood</tissue>
    </source>
</reference>
<comment type="function">
    <text evidence="3">Catalyzes the oxidation of methanethiol, an organosulfur compound known to be produced in substantial amounts by gut bacteria. Selenium-binding protein which may be involved in the sensing of reactive xenobiotics in the cytoplasm. May be involved in intra-Golgi protein transport.</text>
</comment>
<feature type="region of interest" description="Disordered" evidence="4">
    <location>
        <begin position="521"/>
        <end position="553"/>
    </location>
</feature>
<dbReference type="Pfam" id="PF05694">
    <property type="entry name" value="SBP56"/>
    <property type="match status" value="1"/>
</dbReference>